<proteinExistence type="predicted"/>
<evidence type="ECO:0000313" key="2">
    <source>
        <dbReference type="WBParaSite" id="L893_g18320.t2"/>
    </source>
</evidence>
<reference evidence="2" key="1">
    <citation type="submission" date="2016-11" db="UniProtKB">
        <authorList>
            <consortium name="WormBaseParasite"/>
        </authorList>
    </citation>
    <scope>IDENTIFICATION</scope>
</reference>
<evidence type="ECO:0000313" key="1">
    <source>
        <dbReference type="Proteomes" id="UP000095287"/>
    </source>
</evidence>
<name>A0A1I7YPA3_9BILA</name>
<protein>
    <submittedName>
        <fullName evidence="2">PCM1_C domain-containing protein</fullName>
    </submittedName>
</protein>
<dbReference type="WBParaSite" id="L893_g18320.t2">
    <property type="protein sequence ID" value="L893_g18320.t2"/>
    <property type="gene ID" value="L893_g18320"/>
</dbReference>
<organism evidence="1 2">
    <name type="scientific">Steinernema glaseri</name>
    <dbReference type="NCBI Taxonomy" id="37863"/>
    <lineage>
        <taxon>Eukaryota</taxon>
        <taxon>Metazoa</taxon>
        <taxon>Ecdysozoa</taxon>
        <taxon>Nematoda</taxon>
        <taxon>Chromadorea</taxon>
        <taxon>Rhabditida</taxon>
        <taxon>Tylenchina</taxon>
        <taxon>Panagrolaimomorpha</taxon>
        <taxon>Strongyloidoidea</taxon>
        <taxon>Steinernematidae</taxon>
        <taxon>Steinernema</taxon>
    </lineage>
</organism>
<dbReference type="AlphaFoldDB" id="A0A1I7YPA3"/>
<sequence>MPPRCCQHCRYQPPTSASAILRHALLNATITQLQYFNDAVTRLTEGRSVAHLDQAINALFNAADPCLLRQVPKTLPDPIPLPSLTACIPEIFVQSVPRSRLSECFATVLDVDYKLG</sequence>
<keyword evidence="1" id="KW-1185">Reference proteome</keyword>
<accession>A0A1I7YPA3</accession>
<dbReference type="Proteomes" id="UP000095287">
    <property type="component" value="Unplaced"/>
</dbReference>